<name>A0A251XX98_9MICO</name>
<comment type="caution">
    <text evidence="3">The sequence shown here is derived from an EMBL/GenBank/DDBJ whole genome shotgun (WGS) entry which is preliminary data.</text>
</comment>
<evidence type="ECO:0000313" key="4">
    <source>
        <dbReference type="Proteomes" id="UP000195106"/>
    </source>
</evidence>
<keyword evidence="2" id="KW-0472">Membrane</keyword>
<proteinExistence type="predicted"/>
<feature type="transmembrane region" description="Helical" evidence="2">
    <location>
        <begin position="220"/>
        <end position="239"/>
    </location>
</feature>
<evidence type="ECO:0000256" key="2">
    <source>
        <dbReference type="SAM" id="Phobius"/>
    </source>
</evidence>
<organism evidence="3 4">
    <name type="scientific">Clavibacter michiganensis</name>
    <dbReference type="NCBI Taxonomy" id="28447"/>
    <lineage>
        <taxon>Bacteria</taxon>
        <taxon>Bacillati</taxon>
        <taxon>Actinomycetota</taxon>
        <taxon>Actinomycetes</taxon>
        <taxon>Micrococcales</taxon>
        <taxon>Microbacteriaceae</taxon>
        <taxon>Clavibacter</taxon>
    </lineage>
</organism>
<gene>
    <name evidence="3" type="ORF">CMsap09_14515</name>
</gene>
<sequence>MTDDRPAPHRQPDEADQPRDPRTPDERAAAAFDDGPADRPDADTSAFDQTAFAAPVDEDRAVREREAREADARERAARDSGSRDAEAREAEARERDAREAEARERDAREAEAREAEARRRDVEDRERREREARDADARERDERDRRARDEEGARQSSQPIYVQAPTPPQKRGNRGFGVLIAVVAAILFALLYSLGTALLASVRNPDAFGDVFGRYLLSPVFYVPTIAFLVFFVLLALLVNRGKWWAFVLGGLPVALLVYAAYIGTRLLQGGVMDLAPSEQALLLQRTVTFPDGILAAFLARELVTWLGAGISARGRRVKAKNVEARAEYDRKLAEQPDHR</sequence>
<feature type="compositionally biased region" description="Basic and acidic residues" evidence="1">
    <location>
        <begin position="1"/>
        <end position="28"/>
    </location>
</feature>
<protein>
    <submittedName>
        <fullName evidence="3">Uncharacterized protein</fullName>
    </submittedName>
</protein>
<keyword evidence="2" id="KW-1133">Transmembrane helix</keyword>
<keyword evidence="2" id="KW-0812">Transmembrane</keyword>
<feature type="region of interest" description="Disordered" evidence="1">
    <location>
        <begin position="1"/>
        <end position="169"/>
    </location>
</feature>
<dbReference type="AlphaFoldDB" id="A0A251XX98"/>
<evidence type="ECO:0000256" key="1">
    <source>
        <dbReference type="SAM" id="MobiDB-lite"/>
    </source>
</evidence>
<evidence type="ECO:0000313" key="3">
    <source>
        <dbReference type="EMBL" id="OUE10157.1"/>
    </source>
</evidence>
<feature type="transmembrane region" description="Helical" evidence="2">
    <location>
        <begin position="244"/>
        <end position="263"/>
    </location>
</feature>
<dbReference type="EMBL" id="MDHJ01000001">
    <property type="protein sequence ID" value="OUE10157.1"/>
    <property type="molecule type" value="Genomic_DNA"/>
</dbReference>
<reference evidence="3 4" key="1">
    <citation type="submission" date="2016-08" db="EMBL/GenBank/DDBJ databases">
        <title>Genome sequence of Clavibacter michiganensis spp. strain CASJ009.</title>
        <authorList>
            <person name="Thapa S.P."/>
            <person name="Coaker G."/>
        </authorList>
    </citation>
    <scope>NUCLEOTIDE SEQUENCE [LARGE SCALE GENOMIC DNA]</scope>
    <source>
        <strain evidence="3">CASJ009</strain>
    </source>
</reference>
<feature type="compositionally biased region" description="Basic and acidic residues" evidence="1">
    <location>
        <begin position="57"/>
        <end position="153"/>
    </location>
</feature>
<feature type="transmembrane region" description="Helical" evidence="2">
    <location>
        <begin position="176"/>
        <end position="200"/>
    </location>
</feature>
<accession>A0A251XX98</accession>
<dbReference type="Proteomes" id="UP000195106">
    <property type="component" value="Unassembled WGS sequence"/>
</dbReference>